<protein>
    <submittedName>
        <fullName evidence="3">Uncharacterized protein</fullName>
    </submittedName>
</protein>
<keyword evidence="2" id="KW-0472">Membrane</keyword>
<feature type="transmembrane region" description="Helical" evidence="2">
    <location>
        <begin position="137"/>
        <end position="157"/>
    </location>
</feature>
<dbReference type="Pfam" id="PF16015">
    <property type="entry name" value="Promethin"/>
    <property type="match status" value="1"/>
</dbReference>
<feature type="compositionally biased region" description="Gly residues" evidence="1">
    <location>
        <begin position="268"/>
        <end position="284"/>
    </location>
</feature>
<reference evidence="3" key="1">
    <citation type="submission" date="2021-12" db="EMBL/GenBank/DDBJ databases">
        <title>Black yeast isolated from Biological Soil Crust.</title>
        <authorList>
            <person name="Kurbessoian T."/>
        </authorList>
    </citation>
    <scope>NUCLEOTIDE SEQUENCE</scope>
    <source>
        <strain evidence="3">CCFEE 5208</strain>
    </source>
</reference>
<accession>A0AAN6G429</accession>
<dbReference type="Proteomes" id="UP001168146">
    <property type="component" value="Unassembled WGS sequence"/>
</dbReference>
<organism evidence="3 4">
    <name type="scientific">Friedmanniomyces endolithicus</name>
    <dbReference type="NCBI Taxonomy" id="329885"/>
    <lineage>
        <taxon>Eukaryota</taxon>
        <taxon>Fungi</taxon>
        <taxon>Dikarya</taxon>
        <taxon>Ascomycota</taxon>
        <taxon>Pezizomycotina</taxon>
        <taxon>Dothideomycetes</taxon>
        <taxon>Dothideomycetidae</taxon>
        <taxon>Mycosphaerellales</taxon>
        <taxon>Teratosphaeriaceae</taxon>
        <taxon>Friedmanniomyces</taxon>
    </lineage>
</organism>
<feature type="region of interest" description="Disordered" evidence="1">
    <location>
        <begin position="201"/>
        <end position="284"/>
    </location>
</feature>
<name>A0AAN6G429_9PEZI</name>
<dbReference type="AlphaFoldDB" id="A0AAN6G429"/>
<sequence length="284" mass="29291">MAAQAQNATKTATNAAPGGLGDKVQSATSGVLGKIEGWGGWIANMGKSLLDRVISPETRASLLAKLQAFMLKNPKLSAFMGMNIAITGVPLFLFILFTITVALFSLIVGLILGLLAAVLFIVFAVGTALVFVLPTVFFTTMAACFLFLWGLGGFYILKWANGDKAGEKAPEGGAIGDKLNSLTGGRLTGFMDAAKGERAKGGIEGFNDEHTKPQHEEKKEKPQHAQTNGTKAEHKEHKEPNAHKEVGDAAGKATKAAGVNGAKDTAGGAVGTVKGGLGGATGLA</sequence>
<evidence type="ECO:0000313" key="3">
    <source>
        <dbReference type="EMBL" id="KAK0328507.1"/>
    </source>
</evidence>
<evidence type="ECO:0000256" key="1">
    <source>
        <dbReference type="SAM" id="MobiDB-lite"/>
    </source>
</evidence>
<keyword evidence="2" id="KW-0812">Transmembrane</keyword>
<evidence type="ECO:0000256" key="2">
    <source>
        <dbReference type="SAM" id="Phobius"/>
    </source>
</evidence>
<feature type="compositionally biased region" description="Basic and acidic residues" evidence="1">
    <location>
        <begin position="201"/>
        <end position="223"/>
    </location>
</feature>
<feature type="transmembrane region" description="Helical" evidence="2">
    <location>
        <begin position="106"/>
        <end position="131"/>
    </location>
</feature>
<feature type="compositionally biased region" description="Low complexity" evidence="1">
    <location>
        <begin position="249"/>
        <end position="267"/>
    </location>
</feature>
<gene>
    <name evidence="3" type="ORF">LTR82_000438</name>
</gene>
<proteinExistence type="predicted"/>
<evidence type="ECO:0000313" key="4">
    <source>
        <dbReference type="Proteomes" id="UP001168146"/>
    </source>
</evidence>
<feature type="compositionally biased region" description="Basic and acidic residues" evidence="1">
    <location>
        <begin position="231"/>
        <end position="247"/>
    </location>
</feature>
<dbReference type="EMBL" id="JASUXU010000001">
    <property type="protein sequence ID" value="KAK0328507.1"/>
    <property type="molecule type" value="Genomic_DNA"/>
</dbReference>
<keyword evidence="2" id="KW-1133">Transmembrane helix</keyword>
<feature type="transmembrane region" description="Helical" evidence="2">
    <location>
        <begin position="76"/>
        <end position="99"/>
    </location>
</feature>
<comment type="caution">
    <text evidence="3">The sequence shown here is derived from an EMBL/GenBank/DDBJ whole genome shotgun (WGS) entry which is preliminary data.</text>
</comment>